<dbReference type="OrthoDB" id="323463at2"/>
<keyword evidence="2" id="KW-0808">Transferase</keyword>
<dbReference type="InterPro" id="IPR029063">
    <property type="entry name" value="SAM-dependent_MTases_sf"/>
</dbReference>
<dbReference type="Gene3D" id="3.40.50.150">
    <property type="entry name" value="Vaccinia Virus protein VP39"/>
    <property type="match status" value="1"/>
</dbReference>
<keyword evidence="3" id="KW-1185">Reference proteome</keyword>
<evidence type="ECO:0000313" key="2">
    <source>
        <dbReference type="EMBL" id="TCJ82983.1"/>
    </source>
</evidence>
<dbReference type="InterPro" id="IPR013216">
    <property type="entry name" value="Methyltransf_11"/>
</dbReference>
<dbReference type="SUPFAM" id="SSF53335">
    <property type="entry name" value="S-adenosyl-L-methionine-dependent methyltransferases"/>
    <property type="match status" value="1"/>
</dbReference>
<evidence type="ECO:0000313" key="3">
    <source>
        <dbReference type="Proteomes" id="UP000294887"/>
    </source>
</evidence>
<proteinExistence type="predicted"/>
<dbReference type="GO" id="GO:0008757">
    <property type="term" value="F:S-adenosylmethionine-dependent methyltransferase activity"/>
    <property type="evidence" value="ECO:0007669"/>
    <property type="project" value="InterPro"/>
</dbReference>
<keyword evidence="2" id="KW-0489">Methyltransferase</keyword>
<dbReference type="AlphaFoldDB" id="A0A4R1EPQ1"/>
<reference evidence="2 3" key="1">
    <citation type="submission" date="2019-03" db="EMBL/GenBank/DDBJ databases">
        <title>Genomic Encyclopedia of Type Strains, Phase IV (KMG-IV): sequencing the most valuable type-strain genomes for metagenomic binning, comparative biology and taxonomic classification.</title>
        <authorList>
            <person name="Goeker M."/>
        </authorList>
    </citation>
    <scope>NUCLEOTIDE SEQUENCE [LARGE SCALE GENOMIC DNA]</scope>
    <source>
        <strain evidence="2 3">DSM 24830</strain>
    </source>
</reference>
<dbReference type="EMBL" id="SMFQ01000005">
    <property type="protein sequence ID" value="TCJ82983.1"/>
    <property type="molecule type" value="Genomic_DNA"/>
</dbReference>
<name>A0A4R1EPQ1_9GAMM</name>
<organism evidence="2 3">
    <name type="scientific">Cocleimonas flava</name>
    <dbReference type="NCBI Taxonomy" id="634765"/>
    <lineage>
        <taxon>Bacteria</taxon>
        <taxon>Pseudomonadati</taxon>
        <taxon>Pseudomonadota</taxon>
        <taxon>Gammaproteobacteria</taxon>
        <taxon>Thiotrichales</taxon>
        <taxon>Thiotrichaceae</taxon>
        <taxon>Cocleimonas</taxon>
    </lineage>
</organism>
<feature type="domain" description="Methyltransferase type 11" evidence="1">
    <location>
        <begin position="109"/>
        <end position="167"/>
    </location>
</feature>
<dbReference type="Pfam" id="PF08241">
    <property type="entry name" value="Methyltransf_11"/>
    <property type="match status" value="1"/>
</dbReference>
<dbReference type="RefSeq" id="WP_131907477.1">
    <property type="nucleotide sequence ID" value="NZ_BAAAFU010000007.1"/>
</dbReference>
<comment type="caution">
    <text evidence="2">The sequence shown here is derived from an EMBL/GenBank/DDBJ whole genome shotgun (WGS) entry which is preliminary data.</text>
</comment>
<accession>A0A4R1EPQ1</accession>
<dbReference type="Proteomes" id="UP000294887">
    <property type="component" value="Unassembled WGS sequence"/>
</dbReference>
<dbReference type="GO" id="GO:0032259">
    <property type="term" value="P:methylation"/>
    <property type="evidence" value="ECO:0007669"/>
    <property type="project" value="UniProtKB-KW"/>
</dbReference>
<evidence type="ECO:0000259" key="1">
    <source>
        <dbReference type="Pfam" id="PF08241"/>
    </source>
</evidence>
<protein>
    <submittedName>
        <fullName evidence="2">Methyltransferase family protein</fullName>
    </submittedName>
</protein>
<sequence>MRNARTEKLKGIIRPFFFKLFKQTGKTYLCPICGYQGPFKDKRISKTPDLIRTDSKCPKCASNERHRMMFLVLNEVFNTTEKQGKSVLHIAPEECLKDMVAEKFETYHTADLLKKDVDFNEDVQDMSFSDNSYDCVVISRVLTVPPDLDASLSEIHRVLKPGGLAVIAEIYKHDETVEFGKMINERSREIGIDLIDKIDNVFGKTECFSSDRYDDQYQLANKMVLDGQPTDNFPDKVKINNVGFSELVVIGKVANKT</sequence>
<dbReference type="CDD" id="cd02440">
    <property type="entry name" value="AdoMet_MTases"/>
    <property type="match status" value="1"/>
</dbReference>
<gene>
    <name evidence="2" type="ORF">EV695_3721</name>
</gene>